<dbReference type="InterPro" id="IPR050206">
    <property type="entry name" value="FtsK/SpoIIIE/SftA"/>
</dbReference>
<dbReference type="AlphaFoldDB" id="A0A5J5J0U5"/>
<evidence type="ECO:0000256" key="4">
    <source>
        <dbReference type="SAM" id="Phobius"/>
    </source>
</evidence>
<evidence type="ECO:0000259" key="5">
    <source>
        <dbReference type="PROSITE" id="PS50901"/>
    </source>
</evidence>
<keyword evidence="4" id="KW-1133">Transmembrane helix</keyword>
<keyword evidence="2 3" id="KW-0067">ATP-binding</keyword>
<dbReference type="OrthoDB" id="5083868at2"/>
<proteinExistence type="predicted"/>
<evidence type="ECO:0000256" key="2">
    <source>
        <dbReference type="ARBA" id="ARBA00022840"/>
    </source>
</evidence>
<evidence type="ECO:0000313" key="7">
    <source>
        <dbReference type="Proteomes" id="UP000325827"/>
    </source>
</evidence>
<dbReference type="RefSeq" id="WP_150450141.1">
    <property type="nucleotide sequence ID" value="NZ_VYSA01000004.1"/>
</dbReference>
<keyword evidence="4" id="KW-0812">Transmembrane</keyword>
<protein>
    <submittedName>
        <fullName evidence="6">Cell division protein FtsK</fullName>
    </submittedName>
</protein>
<dbReference type="Pfam" id="PF01580">
    <property type="entry name" value="FtsK_SpoIIIE"/>
    <property type="match status" value="1"/>
</dbReference>
<feature type="transmembrane region" description="Helical" evidence="4">
    <location>
        <begin position="17"/>
        <end position="37"/>
    </location>
</feature>
<evidence type="ECO:0000256" key="1">
    <source>
        <dbReference type="ARBA" id="ARBA00022741"/>
    </source>
</evidence>
<dbReference type="PANTHER" id="PTHR22683">
    <property type="entry name" value="SPORULATION PROTEIN RELATED"/>
    <property type="match status" value="1"/>
</dbReference>
<feature type="binding site" evidence="3">
    <location>
        <begin position="298"/>
        <end position="305"/>
    </location>
    <ligand>
        <name>ATP</name>
        <dbReference type="ChEBI" id="CHEBI:30616"/>
    </ligand>
</feature>
<evidence type="ECO:0000256" key="3">
    <source>
        <dbReference type="PROSITE-ProRule" id="PRU00289"/>
    </source>
</evidence>
<gene>
    <name evidence="6" type="ORF">F6B43_16710</name>
</gene>
<dbReference type="GO" id="GO:0003677">
    <property type="term" value="F:DNA binding"/>
    <property type="evidence" value="ECO:0007669"/>
    <property type="project" value="InterPro"/>
</dbReference>
<dbReference type="SUPFAM" id="SSF52540">
    <property type="entry name" value="P-loop containing nucleoside triphosphate hydrolases"/>
    <property type="match status" value="1"/>
</dbReference>
<dbReference type="PROSITE" id="PS50901">
    <property type="entry name" value="FTSK"/>
    <property type="match status" value="1"/>
</dbReference>
<dbReference type="GO" id="GO:0051301">
    <property type="term" value="P:cell division"/>
    <property type="evidence" value="ECO:0007669"/>
    <property type="project" value="UniProtKB-KW"/>
</dbReference>
<dbReference type="Gene3D" id="3.40.50.300">
    <property type="entry name" value="P-loop containing nucleotide triphosphate hydrolases"/>
    <property type="match status" value="1"/>
</dbReference>
<accession>A0A5J5J0U5</accession>
<evidence type="ECO:0000313" key="6">
    <source>
        <dbReference type="EMBL" id="KAA9105999.1"/>
    </source>
</evidence>
<dbReference type="GO" id="GO:0005524">
    <property type="term" value="F:ATP binding"/>
    <property type="evidence" value="ECO:0007669"/>
    <property type="project" value="UniProtKB-UniRule"/>
</dbReference>
<dbReference type="Proteomes" id="UP000325827">
    <property type="component" value="Unassembled WGS sequence"/>
</dbReference>
<reference evidence="7" key="1">
    <citation type="submission" date="2019-09" db="EMBL/GenBank/DDBJ databases">
        <title>Mumia zhuanghuii sp. nov. isolated from the intestinal contents of plateau pika (Ochotona curzoniae) in the Qinghai-Tibet plateau of China.</title>
        <authorList>
            <person name="Tian Z."/>
        </authorList>
    </citation>
    <scope>NUCLEOTIDE SEQUENCE [LARGE SCALE GENOMIC DNA]</scope>
    <source>
        <strain evidence="7">JCM 30598</strain>
    </source>
</reference>
<dbReference type="InterPro" id="IPR027417">
    <property type="entry name" value="P-loop_NTPase"/>
</dbReference>
<organism evidence="6 7">
    <name type="scientific">Microbacterium rhizomatis</name>
    <dbReference type="NCBI Taxonomy" id="1631477"/>
    <lineage>
        <taxon>Bacteria</taxon>
        <taxon>Bacillati</taxon>
        <taxon>Actinomycetota</taxon>
        <taxon>Actinomycetes</taxon>
        <taxon>Micrococcales</taxon>
        <taxon>Microbacteriaceae</taxon>
        <taxon>Microbacterium</taxon>
    </lineage>
</organism>
<name>A0A5J5J0U5_9MICO</name>
<keyword evidence="7" id="KW-1185">Reference proteome</keyword>
<keyword evidence="6" id="KW-0132">Cell division</keyword>
<feature type="domain" description="FtsK" evidence="5">
    <location>
        <begin position="281"/>
        <end position="467"/>
    </location>
</feature>
<sequence length="701" mass="78518">MSVRATTAALPRINPPVLAVGALLTGMLLAIGAGMILELPIITLILVGIIAVALAAGIIAVHIRTTRRQESLDLCLMRLYGTLGWPNPAREQLVATRWRGGWFGKPARLLVRYNPIADESFPEILGETKRLAERAFDSRYKLSKHKPRKGWFQLALNTEETDTSKDAQIERVHTVIAKTFGGDAKASTKFVDDKLREITVRYEVTPRLSSSALRGRIESQISSVLHGRWRAFWDLQNDTVRLEVRPDMSGVIFNPNTAPSSVDPLATYDELKVPFAVDEDGNTIYWRPKRDPHGLITGKTGAGKTVAMLGIIQFLAAQGWEIWGIDGKRIELLGLRSWPNVRIIAGRIDHQARVAHEVFRTMQQRFEDYESGRMRLEDFTPVLFPIDEFKTFKNAATRWYRTVKPKGPGTQPPVLEEISDFMSLARKVRMHALLGLQRPDAEFLTGDMRDNFGFRASFGRLSPDGAQMMWNSYSIGVTVPVNAKGRGIAYDDHGTPVEIQAYWTPDPYQTEPEHPENWVFPDDVKLVRQITPKQTIHQLMGIIDPEDQADIDGTGADGVPDYNDYMATRIVPADRVDELQRRASGLITGLEEDKRVAELERIQREEAEPELDDAEELFAGYTQPDELAVEEVLTDDGTLGRDGMLALVDPDTNTWGLVESAGYDEFDEGYIAFTYRDFETGEPGTLSLPSDGSITVRTPRV</sequence>
<dbReference type="EMBL" id="VYSA01000004">
    <property type="protein sequence ID" value="KAA9105999.1"/>
    <property type="molecule type" value="Genomic_DNA"/>
</dbReference>
<keyword evidence="6" id="KW-0131">Cell cycle</keyword>
<comment type="caution">
    <text evidence="6">The sequence shown here is derived from an EMBL/GenBank/DDBJ whole genome shotgun (WGS) entry which is preliminary data.</text>
</comment>
<keyword evidence="4" id="KW-0472">Membrane</keyword>
<feature type="transmembrane region" description="Helical" evidence="4">
    <location>
        <begin position="44"/>
        <end position="63"/>
    </location>
</feature>
<keyword evidence="1 3" id="KW-0547">Nucleotide-binding</keyword>
<dbReference type="InterPro" id="IPR002543">
    <property type="entry name" value="FtsK_dom"/>
</dbReference>
<dbReference type="PANTHER" id="PTHR22683:SF47">
    <property type="entry name" value="FTSK DOMAIN-CONTAINING PROTEIN YDCQ"/>
    <property type="match status" value="1"/>
</dbReference>